<keyword evidence="2" id="KW-1185">Reference proteome</keyword>
<accession>A0A1I7YWM2</accession>
<feature type="compositionally biased region" description="Low complexity" evidence="1">
    <location>
        <begin position="18"/>
        <end position="31"/>
    </location>
</feature>
<feature type="compositionally biased region" description="Polar residues" evidence="1">
    <location>
        <begin position="95"/>
        <end position="107"/>
    </location>
</feature>
<feature type="compositionally biased region" description="Low complexity" evidence="1">
    <location>
        <begin position="112"/>
        <end position="122"/>
    </location>
</feature>
<name>A0A1I7YWM2_9BILA</name>
<organism evidence="2 3">
    <name type="scientific">Steinernema glaseri</name>
    <dbReference type="NCBI Taxonomy" id="37863"/>
    <lineage>
        <taxon>Eukaryota</taxon>
        <taxon>Metazoa</taxon>
        <taxon>Ecdysozoa</taxon>
        <taxon>Nematoda</taxon>
        <taxon>Chromadorea</taxon>
        <taxon>Rhabditida</taxon>
        <taxon>Tylenchina</taxon>
        <taxon>Panagrolaimomorpha</taxon>
        <taxon>Strongyloidoidea</taxon>
        <taxon>Steinernematidae</taxon>
        <taxon>Steinernema</taxon>
    </lineage>
</organism>
<feature type="region of interest" description="Disordered" evidence="1">
    <location>
        <begin position="95"/>
        <end position="135"/>
    </location>
</feature>
<proteinExistence type="predicted"/>
<protein>
    <submittedName>
        <fullName evidence="3">SORBS2</fullName>
    </submittedName>
</protein>
<reference evidence="3" key="1">
    <citation type="submission" date="2016-11" db="UniProtKB">
        <authorList>
            <consortium name="WormBaseParasite"/>
        </authorList>
    </citation>
    <scope>IDENTIFICATION</scope>
</reference>
<evidence type="ECO:0000313" key="2">
    <source>
        <dbReference type="Proteomes" id="UP000095287"/>
    </source>
</evidence>
<evidence type="ECO:0000313" key="3">
    <source>
        <dbReference type="WBParaSite" id="L893_g20442.t1"/>
    </source>
</evidence>
<dbReference type="WBParaSite" id="L893_g20442.t1">
    <property type="protein sequence ID" value="L893_g20442.t1"/>
    <property type="gene ID" value="L893_g20442"/>
</dbReference>
<feature type="compositionally biased region" description="Polar residues" evidence="1">
    <location>
        <begin position="40"/>
        <end position="64"/>
    </location>
</feature>
<dbReference type="AlphaFoldDB" id="A0A1I7YWM2"/>
<feature type="region of interest" description="Disordered" evidence="1">
    <location>
        <begin position="1"/>
        <end position="77"/>
    </location>
</feature>
<dbReference type="Proteomes" id="UP000095287">
    <property type="component" value="Unplaced"/>
</dbReference>
<sequence length="152" mass="15769">MAATALEKSSRQMEAVLSSTHSSSDSTDGSSPKLYVKSGKPSSRLRQSQSTSNLRPRSEGTTSMGAFGQGGQSNLTADTYSSMFASNSLHTLNSCSSVPQNPATTPRFTLYPTSGSTTSGGNAPPPPPPSISSARVPVAHSPILHTLQKQTV</sequence>
<evidence type="ECO:0000256" key="1">
    <source>
        <dbReference type="SAM" id="MobiDB-lite"/>
    </source>
</evidence>